<dbReference type="InParanoid" id="A0A6P8I2R7"/>
<evidence type="ECO:0000313" key="1">
    <source>
        <dbReference type="Proteomes" id="UP000515163"/>
    </source>
</evidence>
<evidence type="ECO:0000313" key="2">
    <source>
        <dbReference type="RefSeq" id="XP_031562829.1"/>
    </source>
</evidence>
<accession>A0A6P8I2R7</accession>
<keyword evidence="1" id="KW-1185">Reference proteome</keyword>
<organism evidence="1 2">
    <name type="scientific">Actinia tenebrosa</name>
    <name type="common">Australian red waratah sea anemone</name>
    <dbReference type="NCBI Taxonomy" id="6105"/>
    <lineage>
        <taxon>Eukaryota</taxon>
        <taxon>Metazoa</taxon>
        <taxon>Cnidaria</taxon>
        <taxon>Anthozoa</taxon>
        <taxon>Hexacorallia</taxon>
        <taxon>Actiniaria</taxon>
        <taxon>Actiniidae</taxon>
        <taxon>Actinia</taxon>
    </lineage>
</organism>
<proteinExistence type="predicted"/>
<dbReference type="AlphaFoldDB" id="A0A6P8I2R7"/>
<dbReference type="GeneID" id="116298485"/>
<dbReference type="KEGG" id="aten:116298485"/>
<dbReference type="Proteomes" id="UP000515163">
    <property type="component" value="Unplaced"/>
</dbReference>
<sequence length="143" mass="16565">MSDILRLMAAGSCLIMLGEWLDFSLMVFVVWFSVRVTTDDDNTDMLLLHLKSQQPTIRCTIETESENKIAFMDNMVHREPNGRLCTSADYKPVMHTDQYLVYDSHHPQSVKHVVNYLYDRGHRIVTKPNTKRVIKSRPPIKTA</sequence>
<protein>
    <submittedName>
        <fullName evidence="2">Uncharacterized protein LOC116298485</fullName>
    </submittedName>
</protein>
<dbReference type="RefSeq" id="XP_031562829.1">
    <property type="nucleotide sequence ID" value="XM_031706969.1"/>
</dbReference>
<dbReference type="PANTHER" id="PTHR21301:SF11">
    <property type="entry name" value="GIY-YIG DOMAIN-CONTAINING PROTEIN"/>
    <property type="match status" value="1"/>
</dbReference>
<reference evidence="2" key="1">
    <citation type="submission" date="2025-08" db="UniProtKB">
        <authorList>
            <consortium name="RefSeq"/>
        </authorList>
    </citation>
    <scope>IDENTIFICATION</scope>
    <source>
        <tissue evidence="2">Tentacle</tissue>
    </source>
</reference>
<gene>
    <name evidence="2" type="primary">LOC116298485</name>
</gene>
<dbReference type="PANTHER" id="PTHR21301">
    <property type="entry name" value="REVERSE TRANSCRIPTASE"/>
    <property type="match status" value="1"/>
</dbReference>
<name>A0A6P8I2R7_ACTTE</name>
<dbReference type="OrthoDB" id="6255145at2759"/>